<dbReference type="OrthoDB" id="6439474at2759"/>
<gene>
    <name evidence="1" type="ORF">AVEN_18754_1</name>
</gene>
<comment type="caution">
    <text evidence="1">The sequence shown here is derived from an EMBL/GenBank/DDBJ whole genome shotgun (WGS) entry which is preliminary data.</text>
</comment>
<organism evidence="1 2">
    <name type="scientific">Araneus ventricosus</name>
    <name type="common">Orbweaver spider</name>
    <name type="synonym">Epeira ventricosa</name>
    <dbReference type="NCBI Taxonomy" id="182803"/>
    <lineage>
        <taxon>Eukaryota</taxon>
        <taxon>Metazoa</taxon>
        <taxon>Ecdysozoa</taxon>
        <taxon>Arthropoda</taxon>
        <taxon>Chelicerata</taxon>
        <taxon>Arachnida</taxon>
        <taxon>Araneae</taxon>
        <taxon>Araneomorphae</taxon>
        <taxon>Entelegynae</taxon>
        <taxon>Araneoidea</taxon>
        <taxon>Araneidae</taxon>
        <taxon>Araneus</taxon>
    </lineage>
</organism>
<keyword evidence="2" id="KW-1185">Reference proteome</keyword>
<accession>A0A4Y2G866</accession>
<proteinExistence type="predicted"/>
<dbReference type="Proteomes" id="UP000499080">
    <property type="component" value="Unassembled WGS sequence"/>
</dbReference>
<dbReference type="AlphaFoldDB" id="A0A4Y2G866"/>
<evidence type="ECO:0000313" key="2">
    <source>
        <dbReference type="Proteomes" id="UP000499080"/>
    </source>
</evidence>
<protein>
    <submittedName>
        <fullName evidence="1">Uncharacterized protein</fullName>
    </submittedName>
</protein>
<name>A0A4Y2G866_ARAVE</name>
<reference evidence="1 2" key="1">
    <citation type="journal article" date="2019" name="Sci. Rep.">
        <title>Orb-weaving spider Araneus ventricosus genome elucidates the spidroin gene catalogue.</title>
        <authorList>
            <person name="Kono N."/>
            <person name="Nakamura H."/>
            <person name="Ohtoshi R."/>
            <person name="Moran D.A.P."/>
            <person name="Shinohara A."/>
            <person name="Yoshida Y."/>
            <person name="Fujiwara M."/>
            <person name="Mori M."/>
            <person name="Tomita M."/>
            <person name="Arakawa K."/>
        </authorList>
    </citation>
    <scope>NUCLEOTIDE SEQUENCE [LARGE SCALE GENOMIC DNA]</scope>
</reference>
<sequence>MKHAIEEFSSIFAFGHSAKSSTEEGDLCYEICNCRDLEYDQIFEAVQILGLMHQESFFETIIEVMKKKEIFASKEKFMAFVLSRCMKLSETPTLFNFLVLCSFVDNIVFGICNDDECFRVIKMASKCVTAAFYRRYVDLFDKENGFEGFSKYCEKLNATVLNPCEDSEPDSEDSLDLEGFIPPDTDEVIDLLKSFKEIDDSEFLLTDFEKKLLYERDELPLDIDPAEDIFIPLDDSSEATEIESLDLAVQNLNIKSNKVLERLNHRCPLCEDNCYKHVVLVAKELKVCEI</sequence>
<evidence type="ECO:0000313" key="1">
    <source>
        <dbReference type="EMBL" id="GBM48819.1"/>
    </source>
</evidence>
<dbReference type="EMBL" id="BGPR01001229">
    <property type="protein sequence ID" value="GBM48819.1"/>
    <property type="molecule type" value="Genomic_DNA"/>
</dbReference>